<feature type="domain" description="Inositol polyphosphate-related phosphatase" evidence="4">
    <location>
        <begin position="7"/>
        <end position="307"/>
    </location>
</feature>
<feature type="region of interest" description="Disordered" evidence="3">
    <location>
        <begin position="480"/>
        <end position="519"/>
    </location>
</feature>
<dbReference type="SMART" id="SM00128">
    <property type="entry name" value="IPPc"/>
    <property type="match status" value="1"/>
</dbReference>
<dbReference type="PANTHER" id="PTHR11200:SF275">
    <property type="entry name" value="LD06095P"/>
    <property type="match status" value="1"/>
</dbReference>
<feature type="compositionally biased region" description="Basic and acidic residues" evidence="3">
    <location>
        <begin position="489"/>
        <end position="509"/>
    </location>
</feature>
<keyword evidence="2" id="KW-0175">Coiled coil</keyword>
<feature type="compositionally biased region" description="Basic residues" evidence="3">
    <location>
        <begin position="585"/>
        <end position="595"/>
    </location>
</feature>
<dbReference type="AlphaFoldDB" id="A0AAX4P4C3"/>
<sequence>MAAEGDLSLRLHVITWNMNSRLPSEGIPESLLMLSKDPENLERCVYAIGVQEGSQVGVWSDFILGELGDPFMLVGQANIGGIHLAIFVTEDVVKDYDFDISSDMVSCGLGNIYWNKGAVGFLVKIGDAKLLFVNSHLAAQQDRVKERNQDYHRISTELFKDKAAKGAEHTIEGLADAVFWCGDFNYRIEGNRRSVDYALSKGMMDVLLSNDQLAREMQAGRCFSDYTEGGINFLPTYKFDNGTDNYDSSSKRRVPSWTDRILWKVCESGKGHASVQLWLYDAVAEMTSSDHKPVTAVFDVHYSQKVQNKSLDALLNERMKRSTLQAQPNVVAITTSEALVAEVKAVSKVLDEVQREQKAGSIQIPVPTSEPEQQESAAKVVEALARAAEAEEKEREMEAALAREALKEPIAVAVVAPSASFADLRGAVDGLFDSFEGKVFAALDLHETLHLRKAKSITDNVVRLRRHYAASREDLRHATEAMAAAEPAARAEEKEESPSPAPREDKGCQAEEDPDEAASQLYQKVSELRTELYQERRTHIQTKAKLEILNKRLAKKDGEDEGKVGSARRKSSVSSIATAKMMQNRMRKKQSAIYG</sequence>
<dbReference type="GO" id="GO:0004439">
    <property type="term" value="F:phosphatidylinositol-4,5-bisphosphate 5-phosphatase activity"/>
    <property type="evidence" value="ECO:0007669"/>
    <property type="project" value="TreeGrafter"/>
</dbReference>
<feature type="coiled-coil region" evidence="2">
    <location>
        <begin position="380"/>
        <end position="407"/>
    </location>
</feature>
<gene>
    <name evidence="5" type="ORF">HKI87_03g24600</name>
</gene>
<proteinExistence type="inferred from homology"/>
<protein>
    <submittedName>
        <fullName evidence="5">Inositol polyphosphate phosphatase</fullName>
    </submittedName>
</protein>
<reference evidence="5 6" key="1">
    <citation type="submission" date="2024-03" db="EMBL/GenBank/DDBJ databases">
        <title>Complete genome sequence of the green alga Chloropicon roscoffensis RCC1871.</title>
        <authorList>
            <person name="Lemieux C."/>
            <person name="Pombert J.-F."/>
            <person name="Otis C."/>
            <person name="Turmel M."/>
        </authorList>
    </citation>
    <scope>NUCLEOTIDE SEQUENCE [LARGE SCALE GENOMIC DNA]</scope>
    <source>
        <strain evidence="5 6">RCC1871</strain>
    </source>
</reference>
<dbReference type="Gene3D" id="3.60.10.10">
    <property type="entry name" value="Endonuclease/exonuclease/phosphatase"/>
    <property type="match status" value="1"/>
</dbReference>
<evidence type="ECO:0000256" key="1">
    <source>
        <dbReference type="ARBA" id="ARBA00010768"/>
    </source>
</evidence>
<evidence type="ECO:0000256" key="3">
    <source>
        <dbReference type="SAM" id="MobiDB-lite"/>
    </source>
</evidence>
<keyword evidence="6" id="KW-1185">Reference proteome</keyword>
<dbReference type="PANTHER" id="PTHR11200">
    <property type="entry name" value="INOSITOL 5-PHOSPHATASE"/>
    <property type="match status" value="1"/>
</dbReference>
<accession>A0AAX4P4C3</accession>
<evidence type="ECO:0000313" key="5">
    <source>
        <dbReference type="EMBL" id="WZN60926.1"/>
    </source>
</evidence>
<name>A0AAX4P4C3_9CHLO</name>
<dbReference type="SUPFAM" id="SSF56219">
    <property type="entry name" value="DNase I-like"/>
    <property type="match status" value="1"/>
</dbReference>
<dbReference type="InterPro" id="IPR000300">
    <property type="entry name" value="IPPc"/>
</dbReference>
<dbReference type="InterPro" id="IPR046985">
    <property type="entry name" value="IP5"/>
</dbReference>
<evidence type="ECO:0000259" key="4">
    <source>
        <dbReference type="SMART" id="SM00128"/>
    </source>
</evidence>
<dbReference type="GO" id="GO:0046856">
    <property type="term" value="P:phosphatidylinositol dephosphorylation"/>
    <property type="evidence" value="ECO:0007669"/>
    <property type="project" value="InterPro"/>
</dbReference>
<comment type="similarity">
    <text evidence="1">Belongs to the inositol polyphosphate 5-phosphatase family.</text>
</comment>
<evidence type="ECO:0000256" key="2">
    <source>
        <dbReference type="SAM" id="Coils"/>
    </source>
</evidence>
<dbReference type="EMBL" id="CP151503">
    <property type="protein sequence ID" value="WZN60926.1"/>
    <property type="molecule type" value="Genomic_DNA"/>
</dbReference>
<organism evidence="5 6">
    <name type="scientific">Chloropicon roscoffensis</name>
    <dbReference type="NCBI Taxonomy" id="1461544"/>
    <lineage>
        <taxon>Eukaryota</taxon>
        <taxon>Viridiplantae</taxon>
        <taxon>Chlorophyta</taxon>
        <taxon>Chloropicophyceae</taxon>
        <taxon>Chloropicales</taxon>
        <taxon>Chloropicaceae</taxon>
        <taxon>Chloropicon</taxon>
    </lineage>
</organism>
<dbReference type="Pfam" id="PF22669">
    <property type="entry name" value="Exo_endo_phos2"/>
    <property type="match status" value="1"/>
</dbReference>
<dbReference type="Proteomes" id="UP001472866">
    <property type="component" value="Chromosome 03"/>
</dbReference>
<feature type="region of interest" description="Disordered" evidence="3">
    <location>
        <begin position="555"/>
        <end position="595"/>
    </location>
</feature>
<dbReference type="InterPro" id="IPR036691">
    <property type="entry name" value="Endo/exonu/phosph_ase_sf"/>
</dbReference>
<evidence type="ECO:0000313" key="6">
    <source>
        <dbReference type="Proteomes" id="UP001472866"/>
    </source>
</evidence>